<dbReference type="EMBL" id="JARBHB010000004">
    <property type="protein sequence ID" value="KAJ8887486.1"/>
    <property type="molecule type" value="Genomic_DNA"/>
</dbReference>
<reference evidence="1 2" key="1">
    <citation type="submission" date="2023-02" db="EMBL/GenBank/DDBJ databases">
        <title>LHISI_Scaffold_Assembly.</title>
        <authorList>
            <person name="Stuart O.P."/>
            <person name="Cleave R."/>
            <person name="Magrath M.J.L."/>
            <person name="Mikheyev A.S."/>
        </authorList>
    </citation>
    <scope>NUCLEOTIDE SEQUENCE [LARGE SCALE GENOMIC DNA]</scope>
    <source>
        <strain evidence="1">Daus_M_001</strain>
        <tissue evidence="1">Leg muscle</tissue>
    </source>
</reference>
<organism evidence="1 2">
    <name type="scientific">Dryococelus australis</name>
    <dbReference type="NCBI Taxonomy" id="614101"/>
    <lineage>
        <taxon>Eukaryota</taxon>
        <taxon>Metazoa</taxon>
        <taxon>Ecdysozoa</taxon>
        <taxon>Arthropoda</taxon>
        <taxon>Hexapoda</taxon>
        <taxon>Insecta</taxon>
        <taxon>Pterygota</taxon>
        <taxon>Neoptera</taxon>
        <taxon>Polyneoptera</taxon>
        <taxon>Phasmatodea</taxon>
        <taxon>Verophasmatodea</taxon>
        <taxon>Anareolatae</taxon>
        <taxon>Phasmatidae</taxon>
        <taxon>Eurycanthinae</taxon>
        <taxon>Dryococelus</taxon>
    </lineage>
</organism>
<evidence type="ECO:0000313" key="2">
    <source>
        <dbReference type="Proteomes" id="UP001159363"/>
    </source>
</evidence>
<dbReference type="PANTHER" id="PTHR33198">
    <property type="entry name" value="ANK_REP_REGION DOMAIN-CONTAINING PROTEIN-RELATED"/>
    <property type="match status" value="1"/>
</dbReference>
<keyword evidence="2" id="KW-1185">Reference proteome</keyword>
<dbReference type="Proteomes" id="UP001159363">
    <property type="component" value="Chromosome X"/>
</dbReference>
<comment type="caution">
    <text evidence="1">The sequence shown here is derived from an EMBL/GenBank/DDBJ whole genome shotgun (WGS) entry which is preliminary data.</text>
</comment>
<accession>A0ABQ9HT23</accession>
<dbReference type="PANTHER" id="PTHR33198:SF19">
    <property type="entry name" value="CCHC-TYPE DOMAIN-CONTAINING PROTEIN"/>
    <property type="match status" value="1"/>
</dbReference>
<name>A0ABQ9HT23_9NEOP</name>
<evidence type="ECO:0000313" key="1">
    <source>
        <dbReference type="EMBL" id="KAJ8887486.1"/>
    </source>
</evidence>
<sequence>MPRIILGSSSRNLRFISWLRGSLLIPQYIKAETKVAILLHTIGAEMLEIYNTFSLSEEDSCDNVKILDILEQHFIQTANETVVRCDFFTRVQQEGGKFGYVCNRITEIKCCFDLQDSLIRDRIICGLRVVRVKDRLLREPNLDLLKYINISHYAELAEIQTRQLEGKNFGYTPPSNESFTRSPSTSFEFYDDSGLNTRDIHFKLVTGAQVNIITKDICILFQLDIVPTQFKLLNYNGGRIDAIGEMTTTVVVNGSEYTITFVVVDIKAT</sequence>
<gene>
    <name evidence="1" type="ORF">PR048_013701</name>
</gene>
<proteinExistence type="predicted"/>
<protein>
    <submittedName>
        <fullName evidence="1">Uncharacterized protein</fullName>
    </submittedName>
</protein>